<dbReference type="Pfam" id="PF08284">
    <property type="entry name" value="RVP_2"/>
    <property type="match status" value="1"/>
</dbReference>
<protein>
    <submittedName>
        <fullName evidence="2">Uncharacterized protein</fullName>
    </submittedName>
</protein>
<dbReference type="AlphaFoldDB" id="A0AAV8TUE3"/>
<evidence type="ECO:0000313" key="3">
    <source>
        <dbReference type="Proteomes" id="UP001159364"/>
    </source>
</evidence>
<accession>A0AAV8TUE3</accession>
<keyword evidence="3" id="KW-1185">Reference proteome</keyword>
<gene>
    <name evidence="2" type="ORF">K2173_018083</name>
</gene>
<sequence length="179" mass="20570">MAEEQIPGFKVLVGGAQILKGNTMVRDIPLIIDTTHITISALVLDATRYDIVLGSDWLATLGEHISDYSTSILKIFQNGTWVTLKGERNRLPKVAHFHQMLRLRDTDAIEECYTMEYLGTKEMAEDAHEEVHPKVRPEARMRPEDAHEMVHPQVRPEASMRRNTRIRKKSLKVRENEDI</sequence>
<evidence type="ECO:0000256" key="1">
    <source>
        <dbReference type="SAM" id="MobiDB-lite"/>
    </source>
</evidence>
<organism evidence="2 3">
    <name type="scientific">Erythroxylum novogranatense</name>
    <dbReference type="NCBI Taxonomy" id="1862640"/>
    <lineage>
        <taxon>Eukaryota</taxon>
        <taxon>Viridiplantae</taxon>
        <taxon>Streptophyta</taxon>
        <taxon>Embryophyta</taxon>
        <taxon>Tracheophyta</taxon>
        <taxon>Spermatophyta</taxon>
        <taxon>Magnoliopsida</taxon>
        <taxon>eudicotyledons</taxon>
        <taxon>Gunneridae</taxon>
        <taxon>Pentapetalae</taxon>
        <taxon>rosids</taxon>
        <taxon>fabids</taxon>
        <taxon>Malpighiales</taxon>
        <taxon>Erythroxylaceae</taxon>
        <taxon>Erythroxylum</taxon>
    </lineage>
</organism>
<feature type="region of interest" description="Disordered" evidence="1">
    <location>
        <begin position="140"/>
        <end position="179"/>
    </location>
</feature>
<name>A0AAV8TUE3_9ROSI</name>
<feature type="compositionally biased region" description="Basic and acidic residues" evidence="1">
    <location>
        <begin position="140"/>
        <end position="150"/>
    </location>
</feature>
<proteinExistence type="predicted"/>
<feature type="compositionally biased region" description="Basic residues" evidence="1">
    <location>
        <begin position="162"/>
        <end position="171"/>
    </location>
</feature>
<dbReference type="EMBL" id="JAIWQS010000003">
    <property type="protein sequence ID" value="KAJ8770592.1"/>
    <property type="molecule type" value="Genomic_DNA"/>
</dbReference>
<reference evidence="2 3" key="1">
    <citation type="submission" date="2021-09" db="EMBL/GenBank/DDBJ databases">
        <title>Genomic insights and catalytic innovation underlie evolution of tropane alkaloids biosynthesis.</title>
        <authorList>
            <person name="Wang Y.-J."/>
            <person name="Tian T."/>
            <person name="Huang J.-P."/>
            <person name="Huang S.-X."/>
        </authorList>
    </citation>
    <scope>NUCLEOTIDE SEQUENCE [LARGE SCALE GENOMIC DNA]</scope>
    <source>
        <strain evidence="2">KIB-2018</strain>
        <tissue evidence="2">Leaf</tissue>
    </source>
</reference>
<comment type="caution">
    <text evidence="2">The sequence shown here is derived from an EMBL/GenBank/DDBJ whole genome shotgun (WGS) entry which is preliminary data.</text>
</comment>
<dbReference type="Gene3D" id="2.40.70.10">
    <property type="entry name" value="Acid Proteases"/>
    <property type="match status" value="1"/>
</dbReference>
<evidence type="ECO:0000313" key="2">
    <source>
        <dbReference type="EMBL" id="KAJ8770592.1"/>
    </source>
</evidence>
<dbReference type="Proteomes" id="UP001159364">
    <property type="component" value="Linkage Group LG03"/>
</dbReference>
<dbReference type="CDD" id="cd00303">
    <property type="entry name" value="retropepsin_like"/>
    <property type="match status" value="1"/>
</dbReference>
<dbReference type="InterPro" id="IPR021109">
    <property type="entry name" value="Peptidase_aspartic_dom_sf"/>
</dbReference>